<evidence type="ECO:0000259" key="1">
    <source>
        <dbReference type="PROSITE" id="PS51194"/>
    </source>
</evidence>
<dbReference type="Gene3D" id="3.40.50.300">
    <property type="entry name" value="P-loop containing nucleotide triphosphate hydrolases"/>
    <property type="match status" value="1"/>
</dbReference>
<dbReference type="Pfam" id="PF00271">
    <property type="entry name" value="Helicase_C"/>
    <property type="match status" value="1"/>
</dbReference>
<organism evidence="2">
    <name type="scientific">marine sediment metagenome</name>
    <dbReference type="NCBI Taxonomy" id="412755"/>
    <lineage>
        <taxon>unclassified sequences</taxon>
        <taxon>metagenomes</taxon>
        <taxon>ecological metagenomes</taxon>
    </lineage>
</organism>
<dbReference type="InterPro" id="IPR001650">
    <property type="entry name" value="Helicase_C-like"/>
</dbReference>
<feature type="domain" description="Helicase C-terminal" evidence="1">
    <location>
        <begin position="59"/>
        <end position="228"/>
    </location>
</feature>
<dbReference type="GO" id="GO:0036297">
    <property type="term" value="P:interstrand cross-link repair"/>
    <property type="evidence" value="ECO:0007669"/>
    <property type="project" value="TreeGrafter"/>
</dbReference>
<dbReference type="PANTHER" id="PTHR47957:SF3">
    <property type="entry name" value="ATP-DEPENDENT HELICASE HRQ1"/>
    <property type="match status" value="1"/>
</dbReference>
<dbReference type="GO" id="GO:0006289">
    <property type="term" value="P:nucleotide-excision repair"/>
    <property type="evidence" value="ECO:0007669"/>
    <property type="project" value="TreeGrafter"/>
</dbReference>
<dbReference type="AlphaFoldDB" id="A0A0F9FDE4"/>
<dbReference type="CDD" id="cd18797">
    <property type="entry name" value="SF2_C_Hrq"/>
    <property type="match status" value="1"/>
</dbReference>
<accession>A0A0F9FDE4</accession>
<dbReference type="Pfam" id="PF22982">
    <property type="entry name" value="WHD_HRQ1"/>
    <property type="match status" value="1"/>
</dbReference>
<dbReference type="EMBL" id="LAZR01030894">
    <property type="protein sequence ID" value="KKL55280.1"/>
    <property type="molecule type" value="Genomic_DNA"/>
</dbReference>
<name>A0A0F9FDE4_9ZZZZ</name>
<protein>
    <recommendedName>
        <fullName evidence="1">Helicase C-terminal domain-containing protein</fullName>
    </recommendedName>
</protein>
<feature type="non-terminal residue" evidence="2">
    <location>
        <position position="425"/>
    </location>
</feature>
<dbReference type="InterPro" id="IPR055227">
    <property type="entry name" value="HRQ1_WHD"/>
</dbReference>
<sequence>MASPSFIFSSATVDNPDQLSKQLTGQKVKSVCKSGAPQGRRHILFLDPLEGPAQTAVLLLKAALKRGLRTIVYTQSRKLTELIAIWAGSQSGPFARRISAYRAGFLPEERREIEARLASGDLLAVISTSALELGIDIGDLDLCILVGYPGSVIATWQRGGRVGRSGQDSALVLIAGEDALDQYFMRNPEDFIHRRPEAAVLNPFNPEILSRHLICAAAELPLRMDEPMMAEASVQKSVLRLEEKGDLLRSADGKEIYSRERSPHRKVDLRGTGNRFDIISGNKGERIGEIDGFRAFKETHPGAVYLHKGNAYLVEHLDLDTKTAVVSKRQVDYYTRVRGHKHTEIIEQFERKTVWGTSVFVGRLKVTDQVTGYEKWRIHGKKRLNIVPLDLPPQTYETEGLWYKIPVEIQRKTESKYIHFLGGIH</sequence>
<comment type="caution">
    <text evidence="2">The sequence shown here is derived from an EMBL/GenBank/DDBJ whole genome shotgun (WGS) entry which is preliminary data.</text>
</comment>
<dbReference type="SMART" id="SM00490">
    <property type="entry name" value="HELICc"/>
    <property type="match status" value="1"/>
</dbReference>
<evidence type="ECO:0000313" key="2">
    <source>
        <dbReference type="EMBL" id="KKL55280.1"/>
    </source>
</evidence>
<proteinExistence type="predicted"/>
<dbReference type="PROSITE" id="PS51194">
    <property type="entry name" value="HELICASE_CTER"/>
    <property type="match status" value="1"/>
</dbReference>
<dbReference type="GO" id="GO:0005634">
    <property type="term" value="C:nucleus"/>
    <property type="evidence" value="ECO:0007669"/>
    <property type="project" value="TreeGrafter"/>
</dbReference>
<dbReference type="GO" id="GO:0043138">
    <property type="term" value="F:3'-5' DNA helicase activity"/>
    <property type="evidence" value="ECO:0007669"/>
    <property type="project" value="TreeGrafter"/>
</dbReference>
<dbReference type="SUPFAM" id="SSF52540">
    <property type="entry name" value="P-loop containing nucleoside triphosphate hydrolases"/>
    <property type="match status" value="1"/>
</dbReference>
<reference evidence="2" key="1">
    <citation type="journal article" date="2015" name="Nature">
        <title>Complex archaea that bridge the gap between prokaryotes and eukaryotes.</title>
        <authorList>
            <person name="Spang A."/>
            <person name="Saw J.H."/>
            <person name="Jorgensen S.L."/>
            <person name="Zaremba-Niedzwiedzka K."/>
            <person name="Martijn J."/>
            <person name="Lind A.E."/>
            <person name="van Eijk R."/>
            <person name="Schleper C."/>
            <person name="Guy L."/>
            <person name="Ettema T.J."/>
        </authorList>
    </citation>
    <scope>NUCLEOTIDE SEQUENCE</scope>
</reference>
<dbReference type="PANTHER" id="PTHR47957">
    <property type="entry name" value="ATP-DEPENDENT HELICASE HRQ1"/>
    <property type="match status" value="1"/>
</dbReference>
<gene>
    <name evidence="2" type="ORF">LCGC14_2257000</name>
</gene>
<dbReference type="InterPro" id="IPR027417">
    <property type="entry name" value="P-loop_NTPase"/>
</dbReference>